<evidence type="ECO:0000256" key="3">
    <source>
        <dbReference type="ARBA" id="ARBA00022448"/>
    </source>
</evidence>
<keyword evidence="8 10" id="KW-0472">Membrane</keyword>
<feature type="region of interest" description="Disordered" evidence="9">
    <location>
        <begin position="19"/>
        <end position="52"/>
    </location>
</feature>
<dbReference type="PANTHER" id="PTHR11562">
    <property type="entry name" value="CATION EFFLUX PROTEIN/ ZINC TRANSPORTER"/>
    <property type="match status" value="1"/>
</dbReference>
<evidence type="ECO:0000256" key="10">
    <source>
        <dbReference type="SAM" id="Phobius"/>
    </source>
</evidence>
<dbReference type="InterPro" id="IPR002524">
    <property type="entry name" value="Cation_efflux"/>
</dbReference>
<comment type="similarity">
    <text evidence="2">Belongs to the cation diffusion facilitator (CDF) transporter (TC 2.A.4) family. SLC30A subfamily.</text>
</comment>
<evidence type="ECO:0000256" key="6">
    <source>
        <dbReference type="ARBA" id="ARBA00022989"/>
    </source>
</evidence>
<dbReference type="InterPro" id="IPR027469">
    <property type="entry name" value="Cation_efflux_TMD_sf"/>
</dbReference>
<evidence type="ECO:0000256" key="4">
    <source>
        <dbReference type="ARBA" id="ARBA00022692"/>
    </source>
</evidence>
<dbReference type="SUPFAM" id="SSF161111">
    <property type="entry name" value="Cation efflux protein transmembrane domain-like"/>
    <property type="match status" value="1"/>
</dbReference>
<evidence type="ECO:0000256" key="5">
    <source>
        <dbReference type="ARBA" id="ARBA00022906"/>
    </source>
</evidence>
<keyword evidence="4 10" id="KW-0812">Transmembrane</keyword>
<evidence type="ECO:0000256" key="7">
    <source>
        <dbReference type="ARBA" id="ARBA00023065"/>
    </source>
</evidence>
<dbReference type="InterPro" id="IPR050681">
    <property type="entry name" value="CDF/SLC30A"/>
</dbReference>
<gene>
    <name evidence="13" type="ORF">AcdelDRAFT_2187</name>
</gene>
<keyword evidence="5" id="KW-0864">Zinc transport</keyword>
<dbReference type="PATRIC" id="fig|573060.9.peg.2930"/>
<proteinExistence type="inferred from homology"/>
<keyword evidence="14" id="KW-1185">Reference proteome</keyword>
<keyword evidence="5" id="KW-0862">Zinc</keyword>
<dbReference type="Pfam" id="PF01545">
    <property type="entry name" value="Cation_efflux"/>
    <property type="match status" value="1"/>
</dbReference>
<dbReference type="Pfam" id="PF16916">
    <property type="entry name" value="ZT_dimer"/>
    <property type="match status" value="1"/>
</dbReference>
<feature type="domain" description="Cation efflux protein cytoplasmic" evidence="12">
    <location>
        <begin position="256"/>
        <end position="329"/>
    </location>
</feature>
<name>C5T5K7_ACIDE</name>
<dbReference type="GO" id="GO:0005886">
    <property type="term" value="C:plasma membrane"/>
    <property type="evidence" value="ECO:0007669"/>
    <property type="project" value="TreeGrafter"/>
</dbReference>
<evidence type="ECO:0000256" key="1">
    <source>
        <dbReference type="ARBA" id="ARBA00004141"/>
    </source>
</evidence>
<evidence type="ECO:0000313" key="13">
    <source>
        <dbReference type="EMBL" id="EER60248.1"/>
    </source>
</evidence>
<feature type="transmembrane region" description="Helical" evidence="10">
    <location>
        <begin position="60"/>
        <end position="81"/>
    </location>
</feature>
<keyword evidence="7" id="KW-0406">Ion transport</keyword>
<dbReference type="AlphaFoldDB" id="C5T5K7"/>
<dbReference type="PANTHER" id="PTHR11562:SF17">
    <property type="entry name" value="RE54080P-RELATED"/>
    <property type="match status" value="1"/>
</dbReference>
<feature type="domain" description="Cation efflux protein transmembrane" evidence="11">
    <location>
        <begin position="62"/>
        <end position="248"/>
    </location>
</feature>
<accession>C5T5K7</accession>
<feature type="transmembrane region" description="Helical" evidence="10">
    <location>
        <begin position="128"/>
        <end position="150"/>
    </location>
</feature>
<evidence type="ECO:0000256" key="9">
    <source>
        <dbReference type="SAM" id="MobiDB-lite"/>
    </source>
</evidence>
<comment type="subcellular location">
    <subcellularLocation>
        <location evidence="1">Membrane</location>
        <topology evidence="1">Multi-pass membrane protein</topology>
    </subcellularLocation>
</comment>
<evidence type="ECO:0000259" key="11">
    <source>
        <dbReference type="Pfam" id="PF01545"/>
    </source>
</evidence>
<organism evidence="13 14">
    <name type="scientific">Acidovorax delafieldii 2AN</name>
    <dbReference type="NCBI Taxonomy" id="573060"/>
    <lineage>
        <taxon>Bacteria</taxon>
        <taxon>Pseudomonadati</taxon>
        <taxon>Pseudomonadota</taxon>
        <taxon>Betaproteobacteria</taxon>
        <taxon>Burkholderiales</taxon>
        <taxon>Comamonadaceae</taxon>
        <taxon>Acidovorax</taxon>
    </lineage>
</organism>
<dbReference type="OrthoDB" id="9809646at2"/>
<dbReference type="SUPFAM" id="SSF160240">
    <property type="entry name" value="Cation efflux protein cytoplasmic domain-like"/>
    <property type="match status" value="1"/>
</dbReference>
<dbReference type="InterPro" id="IPR058533">
    <property type="entry name" value="Cation_efflux_TM"/>
</dbReference>
<dbReference type="GO" id="GO:0005385">
    <property type="term" value="F:zinc ion transmembrane transporter activity"/>
    <property type="evidence" value="ECO:0007669"/>
    <property type="project" value="TreeGrafter"/>
</dbReference>
<dbReference type="Proteomes" id="UP000003856">
    <property type="component" value="Unassembled WGS sequence"/>
</dbReference>
<feature type="transmembrane region" description="Helical" evidence="10">
    <location>
        <begin position="196"/>
        <end position="221"/>
    </location>
</feature>
<keyword evidence="6 10" id="KW-1133">Transmembrane helix</keyword>
<evidence type="ECO:0000256" key="8">
    <source>
        <dbReference type="ARBA" id="ARBA00023136"/>
    </source>
</evidence>
<dbReference type="Gene3D" id="1.20.1510.10">
    <property type="entry name" value="Cation efflux protein transmembrane domain"/>
    <property type="match status" value="1"/>
</dbReference>
<protein>
    <submittedName>
        <fullName evidence="13">Cation diffusion facilitator family transporter</fullName>
    </submittedName>
</protein>
<keyword evidence="3" id="KW-0813">Transport</keyword>
<dbReference type="EMBL" id="ACQT01000066">
    <property type="protein sequence ID" value="EER60248.1"/>
    <property type="molecule type" value="Genomic_DNA"/>
</dbReference>
<comment type="caution">
    <text evidence="13">The sequence shown here is derived from an EMBL/GenBank/DDBJ whole genome shotgun (WGS) entry which is preliminary data.</text>
</comment>
<evidence type="ECO:0000313" key="14">
    <source>
        <dbReference type="Proteomes" id="UP000003856"/>
    </source>
</evidence>
<reference evidence="13 14" key="1">
    <citation type="submission" date="2009-05" db="EMBL/GenBank/DDBJ databases">
        <title>The draft genome of Acidovorax delafieldii 2AN.</title>
        <authorList>
            <consortium name="US DOE Joint Genome Institute (JGI-PGF)"/>
            <person name="Lucas S."/>
            <person name="Copeland A."/>
            <person name="Lapidus A."/>
            <person name="Glavina del Rio T."/>
            <person name="Tice H."/>
            <person name="Bruce D."/>
            <person name="Goodwin L."/>
            <person name="Pitluck S."/>
            <person name="Larimer F."/>
            <person name="Land M.L."/>
            <person name="Hauser L."/>
            <person name="Shelobolina E.S."/>
            <person name="Picardal F."/>
            <person name="Roden E."/>
            <person name="Emerson D."/>
        </authorList>
    </citation>
    <scope>NUCLEOTIDE SEQUENCE [LARGE SCALE GENOMIC DNA]</scope>
    <source>
        <strain evidence="13 14">2AN</strain>
    </source>
</reference>
<sequence>MNSVPRIAIRYKGICVSDKHDHGSHGHDKPAAGTPKHDHSHAGHDHGHGHSHAPKDFGKAFLIGVVLNTGFVVTEAVYGIVGNSLALLADAGHNLSDVLGLLLAWGASHLVKKAPTGRFTYGLRSTSILAALANAALLLLVTGGIAWEAIGRFREPTAVEGTIVIVVAAIGVVINLATALLFMAGRKGDLNVRAAFLHMAGDAAIALGVVIAGIVIVFTGWHWLDPLVSLVIAMLVIVGTWGLLRDSVNLALQAVPEGIDIAKVRAYLSSVDGVSEVHDLHVWGMSTTETALTAHLIFPGGYPGDAKRNEIAVELREHFSIGHSTIQIEVATAGIACELAPDNVV</sequence>
<evidence type="ECO:0000256" key="2">
    <source>
        <dbReference type="ARBA" id="ARBA00008873"/>
    </source>
</evidence>
<feature type="transmembrane region" description="Helical" evidence="10">
    <location>
        <begin position="162"/>
        <end position="184"/>
    </location>
</feature>
<feature type="transmembrane region" description="Helical" evidence="10">
    <location>
        <begin position="227"/>
        <end position="244"/>
    </location>
</feature>
<dbReference type="NCBIfam" id="TIGR01297">
    <property type="entry name" value="CDF"/>
    <property type="match status" value="1"/>
</dbReference>
<evidence type="ECO:0000259" key="12">
    <source>
        <dbReference type="Pfam" id="PF16916"/>
    </source>
</evidence>
<dbReference type="InterPro" id="IPR027470">
    <property type="entry name" value="Cation_efflux_CTD"/>
</dbReference>
<dbReference type="InterPro" id="IPR036837">
    <property type="entry name" value="Cation_efflux_CTD_sf"/>
</dbReference>